<dbReference type="Proteomes" id="UP000298327">
    <property type="component" value="Unassembled WGS sequence"/>
</dbReference>
<evidence type="ECO:0000313" key="1">
    <source>
        <dbReference type="EMBL" id="TFY69190.1"/>
    </source>
</evidence>
<dbReference type="OrthoDB" id="6846267at2759"/>
<accession>A0A4Y9Z505</accession>
<evidence type="ECO:0000313" key="2">
    <source>
        <dbReference type="Proteomes" id="UP000298327"/>
    </source>
</evidence>
<dbReference type="InterPro" id="IPR029058">
    <property type="entry name" value="AB_hydrolase_fold"/>
</dbReference>
<dbReference type="Gene3D" id="3.40.50.1820">
    <property type="entry name" value="alpha/beta hydrolase"/>
    <property type="match status" value="1"/>
</dbReference>
<sequence>MELGSPSGEYLISAASYLAIIMAKVHLGEELPESKERVTVETRFGPVTGGRTKNGATVFLEIPYALPPTRFEDPIALPADYRYEQKEYILESACALVGRYLAT</sequence>
<keyword evidence="2" id="KW-1185">Reference proteome</keyword>
<organism evidence="1 2">
    <name type="scientific">Dentipellis fragilis</name>
    <dbReference type="NCBI Taxonomy" id="205917"/>
    <lineage>
        <taxon>Eukaryota</taxon>
        <taxon>Fungi</taxon>
        <taxon>Dikarya</taxon>
        <taxon>Basidiomycota</taxon>
        <taxon>Agaricomycotina</taxon>
        <taxon>Agaricomycetes</taxon>
        <taxon>Russulales</taxon>
        <taxon>Hericiaceae</taxon>
        <taxon>Dentipellis</taxon>
    </lineage>
</organism>
<name>A0A4Y9Z505_9AGAM</name>
<proteinExistence type="predicted"/>
<comment type="caution">
    <text evidence="1">The sequence shown here is derived from an EMBL/GenBank/DDBJ whole genome shotgun (WGS) entry which is preliminary data.</text>
</comment>
<dbReference type="STRING" id="205917.A0A4Y9Z505"/>
<reference evidence="1 2" key="1">
    <citation type="submission" date="2019-02" db="EMBL/GenBank/DDBJ databases">
        <title>Genome sequencing of the rare red list fungi Dentipellis fragilis.</title>
        <authorList>
            <person name="Buettner E."/>
            <person name="Kellner H."/>
        </authorList>
    </citation>
    <scope>NUCLEOTIDE SEQUENCE [LARGE SCALE GENOMIC DNA]</scope>
    <source>
        <strain evidence="1 2">DSM 105465</strain>
    </source>
</reference>
<dbReference type="AlphaFoldDB" id="A0A4Y9Z505"/>
<gene>
    <name evidence="1" type="ORF">EVG20_g3261</name>
</gene>
<dbReference type="EMBL" id="SEOQ01000143">
    <property type="protein sequence ID" value="TFY69190.1"/>
    <property type="molecule type" value="Genomic_DNA"/>
</dbReference>
<protein>
    <submittedName>
        <fullName evidence="1">Uncharacterized protein</fullName>
    </submittedName>
</protein>
<dbReference type="SUPFAM" id="SSF53474">
    <property type="entry name" value="alpha/beta-Hydrolases"/>
    <property type="match status" value="1"/>
</dbReference>